<evidence type="ECO:0000256" key="3">
    <source>
        <dbReference type="ARBA" id="ARBA00022448"/>
    </source>
</evidence>
<evidence type="ECO:0000256" key="5">
    <source>
        <dbReference type="ARBA" id="ARBA00022927"/>
    </source>
</evidence>
<dbReference type="GO" id="GO:0043162">
    <property type="term" value="P:ubiquitin-dependent protein catabolic process via the multivesicular body sorting pathway"/>
    <property type="evidence" value="ECO:0007669"/>
    <property type="project" value="TreeGrafter"/>
</dbReference>
<dbReference type="SUPFAM" id="SSF140111">
    <property type="entry name" value="Endosomal sorting complex assembly domain"/>
    <property type="match status" value="1"/>
</dbReference>
<reference evidence="10" key="1">
    <citation type="submission" date="2022-01" db="EMBL/GenBank/DDBJ databases">
        <authorList>
            <person name="King R."/>
        </authorList>
    </citation>
    <scope>NUCLEOTIDE SEQUENCE</scope>
</reference>
<comment type="subcellular location">
    <subcellularLocation>
        <location evidence="1">Late endosome membrane</location>
        <topology evidence="1">Peripheral membrane protein</topology>
    </subcellularLocation>
</comment>
<dbReference type="GO" id="GO:0006612">
    <property type="term" value="P:protein targeting to membrane"/>
    <property type="evidence" value="ECO:0007669"/>
    <property type="project" value="TreeGrafter"/>
</dbReference>
<gene>
    <name evidence="10" type="ORF">CEUTPL_LOCUS9448</name>
</gene>
<keyword evidence="3 7" id="KW-0813">Transport</keyword>
<keyword evidence="5 7" id="KW-0653">Protein transport</keyword>
<dbReference type="InterPro" id="IPR037202">
    <property type="entry name" value="ESCRT_assembly_dom"/>
</dbReference>
<evidence type="ECO:0000313" key="11">
    <source>
        <dbReference type="Proteomes" id="UP001152799"/>
    </source>
</evidence>
<dbReference type="PANTHER" id="PTHR13678:SF25">
    <property type="entry name" value="EG:115C2.5 PROTEIN"/>
    <property type="match status" value="1"/>
</dbReference>
<dbReference type="InterPro" id="IPR016135">
    <property type="entry name" value="UBQ-conjugating_enzyme/RWD"/>
</dbReference>
<evidence type="ECO:0000256" key="7">
    <source>
        <dbReference type="PROSITE-ProRule" id="PRU00646"/>
    </source>
</evidence>
<keyword evidence="4" id="KW-0967">Endosome</keyword>
<evidence type="ECO:0000256" key="1">
    <source>
        <dbReference type="ARBA" id="ARBA00004633"/>
    </source>
</evidence>
<name>A0A9N9MQG6_9CUCU</name>
<dbReference type="PROSITE" id="PS51314">
    <property type="entry name" value="VPS37_C"/>
    <property type="match status" value="1"/>
</dbReference>
<proteinExistence type="inferred from homology"/>
<organism evidence="10 11">
    <name type="scientific">Ceutorhynchus assimilis</name>
    <name type="common">cabbage seed weevil</name>
    <dbReference type="NCBI Taxonomy" id="467358"/>
    <lineage>
        <taxon>Eukaryota</taxon>
        <taxon>Metazoa</taxon>
        <taxon>Ecdysozoa</taxon>
        <taxon>Arthropoda</taxon>
        <taxon>Hexapoda</taxon>
        <taxon>Insecta</taxon>
        <taxon>Pterygota</taxon>
        <taxon>Neoptera</taxon>
        <taxon>Endopterygota</taxon>
        <taxon>Coleoptera</taxon>
        <taxon>Polyphaga</taxon>
        <taxon>Cucujiformia</taxon>
        <taxon>Curculionidae</taxon>
        <taxon>Ceutorhynchinae</taxon>
        <taxon>Ceutorhynchus</taxon>
    </lineage>
</organism>
<dbReference type="GO" id="GO:0006623">
    <property type="term" value="P:protein targeting to vacuole"/>
    <property type="evidence" value="ECO:0007669"/>
    <property type="project" value="TreeGrafter"/>
</dbReference>
<dbReference type="CDD" id="cd11685">
    <property type="entry name" value="UEV_TSG101-like"/>
    <property type="match status" value="1"/>
</dbReference>
<keyword evidence="11" id="KW-1185">Reference proteome</keyword>
<accession>A0A9N9MQG6</accession>
<comment type="function">
    <text evidence="6">Component of the ESCRT-I complex, a regulator of vesicular trafficking process. Required for the sorting of endocytic ubiquitinated cargos into multivesicular bodies. May be involved in cell growth and differentiation.</text>
</comment>
<dbReference type="Proteomes" id="UP001152799">
    <property type="component" value="Chromosome 5"/>
</dbReference>
<dbReference type="SUPFAM" id="SSF54495">
    <property type="entry name" value="UBC-like"/>
    <property type="match status" value="1"/>
</dbReference>
<evidence type="ECO:0000256" key="6">
    <source>
        <dbReference type="ARBA" id="ARBA00025010"/>
    </source>
</evidence>
<dbReference type="GO" id="GO:0000813">
    <property type="term" value="C:ESCRT I complex"/>
    <property type="evidence" value="ECO:0007669"/>
    <property type="project" value="UniProtKB-ARBA"/>
</dbReference>
<evidence type="ECO:0000313" key="10">
    <source>
        <dbReference type="EMBL" id="CAG9768931.1"/>
    </source>
</evidence>
<dbReference type="OrthoDB" id="10260857at2759"/>
<keyword evidence="8" id="KW-0175">Coiled coil</keyword>
<comment type="similarity">
    <text evidence="2">Belongs to the VPS37 family.</text>
</comment>
<dbReference type="InterPro" id="IPR029012">
    <property type="entry name" value="Helix_hairpin_bin_sf"/>
</dbReference>
<evidence type="ECO:0000256" key="8">
    <source>
        <dbReference type="SAM" id="Coils"/>
    </source>
</evidence>
<dbReference type="EMBL" id="OU892281">
    <property type="protein sequence ID" value="CAG9768931.1"/>
    <property type="molecule type" value="Genomic_DNA"/>
</dbReference>
<sequence>MLPRYYKQDIDNRKQQINTLKIFNDNVKEIKEDSEYEVQFYSGENNLILKVSLGADFPKEKPVLVIQPKVDHPWVKENGMVINAPGLLNFTPHSDLGRVVQAIIRELQRNPPALLTDNSVISSNIPINGNETRTSPNFSNYNFSPPQHSSNNKAISLVFPELNQLTNEDLRFLNESEERQIEFIDSLPPFKEQNRILDELLLQIEDIAEDNLNKEQQLSNLKASVDSRIEEVTKLAFDNERLYSVYQNLSEKYSPRNIQEELGKAAKTAEEDGEQIAESFLKGDLDVDKFLNNFIKSKSLYQMRKTKEEKLSQQLDRLEKAGF</sequence>
<dbReference type="GO" id="GO:0031902">
    <property type="term" value="C:late endosome membrane"/>
    <property type="evidence" value="ECO:0007669"/>
    <property type="project" value="UniProtKB-SubCell"/>
</dbReference>
<protein>
    <recommendedName>
        <fullName evidence="9">VPS37 C-terminal domain-containing protein</fullName>
    </recommendedName>
</protein>
<dbReference type="Pfam" id="PF07200">
    <property type="entry name" value="Mod_r"/>
    <property type="match status" value="1"/>
</dbReference>
<feature type="coiled-coil region" evidence="8">
    <location>
        <begin position="190"/>
        <end position="224"/>
    </location>
</feature>
<evidence type="ECO:0000256" key="4">
    <source>
        <dbReference type="ARBA" id="ARBA00022753"/>
    </source>
</evidence>
<dbReference type="InterPro" id="IPR009851">
    <property type="entry name" value="Mod_r"/>
</dbReference>
<dbReference type="AlphaFoldDB" id="A0A9N9MQG6"/>
<dbReference type="Gene3D" id="1.10.287.660">
    <property type="entry name" value="Helix hairpin bin"/>
    <property type="match status" value="1"/>
</dbReference>
<feature type="domain" description="VPS37 C-terminal" evidence="9">
    <location>
        <begin position="237"/>
        <end position="323"/>
    </location>
</feature>
<evidence type="ECO:0000259" key="9">
    <source>
        <dbReference type="PROSITE" id="PS51314"/>
    </source>
</evidence>
<dbReference type="PANTHER" id="PTHR13678">
    <property type="entry name" value="VACUOLAR PROTEIN SORTING-ASSOCIATED PROTEIN 37"/>
    <property type="match status" value="1"/>
</dbReference>
<evidence type="ECO:0000256" key="2">
    <source>
        <dbReference type="ARBA" id="ARBA00007617"/>
    </source>
</evidence>